<dbReference type="PROSITE" id="PS50931">
    <property type="entry name" value="HTH_LYSR"/>
    <property type="match status" value="1"/>
</dbReference>
<dbReference type="GO" id="GO:0010628">
    <property type="term" value="P:positive regulation of gene expression"/>
    <property type="evidence" value="ECO:0007669"/>
    <property type="project" value="TreeGrafter"/>
</dbReference>
<comment type="similarity">
    <text evidence="1">Belongs to the LysR transcriptional regulatory family.</text>
</comment>
<dbReference type="AlphaFoldDB" id="A0A2G1QGJ1"/>
<proteinExistence type="inferred from homology"/>
<comment type="caution">
    <text evidence="6">The sequence shown here is derived from an EMBL/GenBank/DDBJ whole genome shotgun (WGS) entry which is preliminary data.</text>
</comment>
<dbReference type="InterPro" id="IPR005119">
    <property type="entry name" value="LysR_subst-bd"/>
</dbReference>
<dbReference type="InterPro" id="IPR036390">
    <property type="entry name" value="WH_DNA-bd_sf"/>
</dbReference>
<evidence type="ECO:0000256" key="3">
    <source>
        <dbReference type="ARBA" id="ARBA00023125"/>
    </source>
</evidence>
<gene>
    <name evidence="6" type="ORF">CSC94_23265</name>
</gene>
<evidence type="ECO:0000256" key="1">
    <source>
        <dbReference type="ARBA" id="ARBA00009437"/>
    </source>
</evidence>
<dbReference type="RefSeq" id="WP_099308769.1">
    <property type="nucleotide sequence ID" value="NZ_PDVP01000029.1"/>
</dbReference>
<evidence type="ECO:0000313" key="7">
    <source>
        <dbReference type="Proteomes" id="UP000221168"/>
    </source>
</evidence>
<protein>
    <recommendedName>
        <fullName evidence="5">HTH lysR-type domain-containing protein</fullName>
    </recommendedName>
</protein>
<dbReference type="PANTHER" id="PTHR30427">
    <property type="entry name" value="TRANSCRIPTIONAL ACTIVATOR PROTEIN LYSR"/>
    <property type="match status" value="1"/>
</dbReference>
<sequence>MLSLRQIETVRAVLLTGSITGAARMLNVSPPSVSRMLRHAESVVGMAFFERTRNGFIPRPEIDELLHDLEAVHDGILRVNRRLSAAQRPVGGRLAVGVSPGLGVSLAPRAIAAMQHEMPDAEISFDVLHREEFAPQLLLQTVDLAMAIFDVDDPRIEGVPLAEGRLMCLVPADHRLASAEAISVHDLRDENLIGFNHQQFQQAMIERIARDAGVSLTPMLRVRLTVSAFFMVASGIGVALLDSFTVTKAPSDRVKAIPLREEARFTLRMFHARDLPLSRIAEAFLRHVKSVLA</sequence>
<dbReference type="GO" id="GO:0043565">
    <property type="term" value="F:sequence-specific DNA binding"/>
    <property type="evidence" value="ECO:0007669"/>
    <property type="project" value="TreeGrafter"/>
</dbReference>
<dbReference type="SUPFAM" id="SSF53850">
    <property type="entry name" value="Periplasmic binding protein-like II"/>
    <property type="match status" value="1"/>
</dbReference>
<keyword evidence="4" id="KW-0804">Transcription</keyword>
<dbReference type="EMBL" id="PDVP01000029">
    <property type="protein sequence ID" value="PHP64647.1"/>
    <property type="molecule type" value="Genomic_DNA"/>
</dbReference>
<dbReference type="Proteomes" id="UP000221168">
    <property type="component" value="Unassembled WGS sequence"/>
</dbReference>
<dbReference type="Pfam" id="PF00126">
    <property type="entry name" value="HTH_1"/>
    <property type="match status" value="1"/>
</dbReference>
<name>A0A2G1QGJ1_9HYPH</name>
<dbReference type="GO" id="GO:0003700">
    <property type="term" value="F:DNA-binding transcription factor activity"/>
    <property type="evidence" value="ECO:0007669"/>
    <property type="project" value="InterPro"/>
</dbReference>
<evidence type="ECO:0000256" key="2">
    <source>
        <dbReference type="ARBA" id="ARBA00023015"/>
    </source>
</evidence>
<evidence type="ECO:0000256" key="4">
    <source>
        <dbReference type="ARBA" id="ARBA00023163"/>
    </source>
</evidence>
<dbReference type="Pfam" id="PF03466">
    <property type="entry name" value="LysR_substrate"/>
    <property type="match status" value="1"/>
</dbReference>
<dbReference type="OrthoDB" id="7260751at2"/>
<organism evidence="6 7">
    <name type="scientific">Zhengella mangrovi</name>
    <dbReference type="NCBI Taxonomy" id="1982044"/>
    <lineage>
        <taxon>Bacteria</taxon>
        <taxon>Pseudomonadati</taxon>
        <taxon>Pseudomonadota</taxon>
        <taxon>Alphaproteobacteria</taxon>
        <taxon>Hyphomicrobiales</taxon>
        <taxon>Notoacmeibacteraceae</taxon>
        <taxon>Zhengella</taxon>
    </lineage>
</organism>
<evidence type="ECO:0000259" key="5">
    <source>
        <dbReference type="PROSITE" id="PS50931"/>
    </source>
</evidence>
<feature type="domain" description="HTH lysR-type" evidence="5">
    <location>
        <begin position="2"/>
        <end position="59"/>
    </location>
</feature>
<dbReference type="SUPFAM" id="SSF46785">
    <property type="entry name" value="Winged helix' DNA-binding domain"/>
    <property type="match status" value="1"/>
</dbReference>
<dbReference type="Gene3D" id="3.40.190.290">
    <property type="match status" value="1"/>
</dbReference>
<keyword evidence="7" id="KW-1185">Reference proteome</keyword>
<dbReference type="PANTHER" id="PTHR30427:SF1">
    <property type="entry name" value="TRANSCRIPTIONAL ACTIVATOR PROTEIN LYSR"/>
    <property type="match status" value="1"/>
</dbReference>
<dbReference type="InterPro" id="IPR000847">
    <property type="entry name" value="LysR_HTH_N"/>
</dbReference>
<accession>A0A2G1QGJ1</accession>
<evidence type="ECO:0000313" key="6">
    <source>
        <dbReference type="EMBL" id="PHP64647.1"/>
    </source>
</evidence>
<keyword evidence="2" id="KW-0805">Transcription regulation</keyword>
<reference evidence="6 7" key="1">
    <citation type="submission" date="2017-10" db="EMBL/GenBank/DDBJ databases">
        <title>Sedimentibacterium mangrovi gen. nov., sp. nov., a novel member of family Phyllobacteriacea isolated from mangrove sediment.</title>
        <authorList>
            <person name="Liao H."/>
            <person name="Tian Y."/>
        </authorList>
    </citation>
    <scope>NUCLEOTIDE SEQUENCE [LARGE SCALE GENOMIC DNA]</scope>
    <source>
        <strain evidence="6 7">X9-2-2</strain>
    </source>
</reference>
<keyword evidence="3" id="KW-0238">DNA-binding</keyword>
<dbReference type="InterPro" id="IPR036388">
    <property type="entry name" value="WH-like_DNA-bd_sf"/>
</dbReference>
<dbReference type="Gene3D" id="1.10.10.10">
    <property type="entry name" value="Winged helix-like DNA-binding domain superfamily/Winged helix DNA-binding domain"/>
    <property type="match status" value="1"/>
</dbReference>